<protein>
    <submittedName>
        <fullName evidence="1">Uncharacterized protein</fullName>
    </submittedName>
</protein>
<dbReference type="EMBL" id="JAYWIO010000004">
    <property type="protein sequence ID" value="KAK7267203.1"/>
    <property type="molecule type" value="Genomic_DNA"/>
</dbReference>
<evidence type="ECO:0000313" key="2">
    <source>
        <dbReference type="Proteomes" id="UP001372338"/>
    </source>
</evidence>
<dbReference type="Proteomes" id="UP001372338">
    <property type="component" value="Unassembled WGS sequence"/>
</dbReference>
<dbReference type="AlphaFoldDB" id="A0AAN9I4I4"/>
<name>A0AAN9I4I4_CROPI</name>
<keyword evidence="2" id="KW-1185">Reference proteome</keyword>
<reference evidence="1 2" key="1">
    <citation type="submission" date="2024-01" db="EMBL/GenBank/DDBJ databases">
        <title>The genomes of 5 underutilized Papilionoideae crops provide insights into root nodulation and disease resistanc.</title>
        <authorList>
            <person name="Yuan L."/>
        </authorList>
    </citation>
    <scope>NUCLEOTIDE SEQUENCE [LARGE SCALE GENOMIC DNA]</scope>
    <source>
        <strain evidence="1">ZHUSHIDOU_FW_LH</strain>
        <tissue evidence="1">Leaf</tissue>
    </source>
</reference>
<gene>
    <name evidence="1" type="ORF">RIF29_19868</name>
</gene>
<organism evidence="1 2">
    <name type="scientific">Crotalaria pallida</name>
    <name type="common">Smooth rattlebox</name>
    <name type="synonym">Crotalaria striata</name>
    <dbReference type="NCBI Taxonomy" id="3830"/>
    <lineage>
        <taxon>Eukaryota</taxon>
        <taxon>Viridiplantae</taxon>
        <taxon>Streptophyta</taxon>
        <taxon>Embryophyta</taxon>
        <taxon>Tracheophyta</taxon>
        <taxon>Spermatophyta</taxon>
        <taxon>Magnoliopsida</taxon>
        <taxon>eudicotyledons</taxon>
        <taxon>Gunneridae</taxon>
        <taxon>Pentapetalae</taxon>
        <taxon>rosids</taxon>
        <taxon>fabids</taxon>
        <taxon>Fabales</taxon>
        <taxon>Fabaceae</taxon>
        <taxon>Papilionoideae</taxon>
        <taxon>50 kb inversion clade</taxon>
        <taxon>genistoids sensu lato</taxon>
        <taxon>core genistoids</taxon>
        <taxon>Crotalarieae</taxon>
        <taxon>Crotalaria</taxon>
    </lineage>
</organism>
<evidence type="ECO:0000313" key="1">
    <source>
        <dbReference type="EMBL" id="KAK7267203.1"/>
    </source>
</evidence>
<accession>A0AAN9I4I4</accession>
<proteinExistence type="predicted"/>
<comment type="caution">
    <text evidence="1">The sequence shown here is derived from an EMBL/GenBank/DDBJ whole genome shotgun (WGS) entry which is preliminary data.</text>
</comment>
<sequence length="81" mass="8783">MQARAVVFGDAMSSSTLPSHVSTSGVVADTIHADSPLSKHIADREIEIPGVANTITELNAHLQLFKDQQIIRVQEVEFGKK</sequence>